<dbReference type="OrthoDB" id="10637019at2759"/>
<evidence type="ECO:0000313" key="3">
    <source>
        <dbReference type="Proteomes" id="UP000193944"/>
    </source>
</evidence>
<proteinExistence type="predicted"/>
<accession>A0A1Y1WSN4</accession>
<dbReference type="Proteomes" id="UP000193944">
    <property type="component" value="Unassembled WGS sequence"/>
</dbReference>
<organism evidence="2 3">
    <name type="scientific">Anaeromyces robustus</name>
    <dbReference type="NCBI Taxonomy" id="1754192"/>
    <lineage>
        <taxon>Eukaryota</taxon>
        <taxon>Fungi</taxon>
        <taxon>Fungi incertae sedis</taxon>
        <taxon>Chytridiomycota</taxon>
        <taxon>Chytridiomycota incertae sedis</taxon>
        <taxon>Neocallimastigomycetes</taxon>
        <taxon>Neocallimastigales</taxon>
        <taxon>Neocallimastigaceae</taxon>
        <taxon>Anaeromyces</taxon>
    </lineage>
</organism>
<sequence>MKFLTITLYSLLTVSSVLGGYAPKGEKPENYEQIQEEYKKYQPDIVKCDEIKISYETECFPEVKTSDEACKILNNQKCKDYFENGINKHESCNKLPTVYQDNYNETKDFEHLVLKAICEKKEDGSTCPMV</sequence>
<feature type="chain" id="PRO_5010984273" evidence="1">
    <location>
        <begin position="20"/>
        <end position="130"/>
    </location>
</feature>
<dbReference type="AlphaFoldDB" id="A0A1Y1WSN4"/>
<reference evidence="2 3" key="1">
    <citation type="submission" date="2016-08" db="EMBL/GenBank/DDBJ databases">
        <title>A Parts List for Fungal Cellulosomes Revealed by Comparative Genomics.</title>
        <authorList>
            <consortium name="DOE Joint Genome Institute"/>
            <person name="Haitjema C.H."/>
            <person name="Gilmore S.P."/>
            <person name="Henske J.K."/>
            <person name="Solomon K.V."/>
            <person name="De Groot R."/>
            <person name="Kuo A."/>
            <person name="Mondo S.J."/>
            <person name="Salamov A.A."/>
            <person name="Labutti K."/>
            <person name="Zhao Z."/>
            <person name="Chiniquy J."/>
            <person name="Barry K."/>
            <person name="Brewer H.M."/>
            <person name="Purvine S.O."/>
            <person name="Wright A.T."/>
            <person name="Boxma B."/>
            <person name="Van Alen T."/>
            <person name="Hackstein J.H."/>
            <person name="Baker S.E."/>
            <person name="Grigoriev I.V."/>
            <person name="O'Malley M.A."/>
        </authorList>
    </citation>
    <scope>NUCLEOTIDE SEQUENCE [LARGE SCALE GENOMIC DNA]</scope>
    <source>
        <strain evidence="2 3">S4</strain>
    </source>
</reference>
<gene>
    <name evidence="2" type="ORF">BCR32DRAFT_329301</name>
</gene>
<comment type="caution">
    <text evidence="2">The sequence shown here is derived from an EMBL/GenBank/DDBJ whole genome shotgun (WGS) entry which is preliminary data.</text>
</comment>
<name>A0A1Y1WSN4_9FUNG</name>
<feature type="non-terminal residue" evidence="2">
    <location>
        <position position="130"/>
    </location>
</feature>
<evidence type="ECO:0000313" key="2">
    <source>
        <dbReference type="EMBL" id="ORX76551.1"/>
    </source>
</evidence>
<keyword evidence="1" id="KW-0732">Signal</keyword>
<reference evidence="2 3" key="2">
    <citation type="submission" date="2016-08" db="EMBL/GenBank/DDBJ databases">
        <title>Pervasive Adenine N6-methylation of Active Genes in Fungi.</title>
        <authorList>
            <consortium name="DOE Joint Genome Institute"/>
            <person name="Mondo S.J."/>
            <person name="Dannebaum R.O."/>
            <person name="Kuo R.C."/>
            <person name="Labutti K."/>
            <person name="Haridas S."/>
            <person name="Kuo A."/>
            <person name="Salamov A."/>
            <person name="Ahrendt S.R."/>
            <person name="Lipzen A."/>
            <person name="Sullivan W."/>
            <person name="Andreopoulos W.B."/>
            <person name="Clum A."/>
            <person name="Lindquist E."/>
            <person name="Daum C."/>
            <person name="Ramamoorthy G.K."/>
            <person name="Gryganskyi A."/>
            <person name="Culley D."/>
            <person name="Magnuson J.K."/>
            <person name="James T.Y."/>
            <person name="O'Malley M.A."/>
            <person name="Stajich J.E."/>
            <person name="Spatafora J.W."/>
            <person name="Visel A."/>
            <person name="Grigoriev I.V."/>
        </authorList>
    </citation>
    <scope>NUCLEOTIDE SEQUENCE [LARGE SCALE GENOMIC DNA]</scope>
    <source>
        <strain evidence="2 3">S4</strain>
    </source>
</reference>
<feature type="signal peptide" evidence="1">
    <location>
        <begin position="1"/>
        <end position="19"/>
    </location>
</feature>
<protein>
    <submittedName>
        <fullName evidence="2">Uncharacterized protein</fullName>
    </submittedName>
</protein>
<keyword evidence="3" id="KW-1185">Reference proteome</keyword>
<evidence type="ECO:0000256" key="1">
    <source>
        <dbReference type="SAM" id="SignalP"/>
    </source>
</evidence>
<dbReference type="EMBL" id="MCFG01000292">
    <property type="protein sequence ID" value="ORX76551.1"/>
    <property type="molecule type" value="Genomic_DNA"/>
</dbReference>